<dbReference type="Pfam" id="PF00091">
    <property type="entry name" value="Tubulin"/>
    <property type="match status" value="1"/>
</dbReference>
<dbReference type="SUPFAM" id="SSF55307">
    <property type="entry name" value="Tubulin C-terminal domain-like"/>
    <property type="match status" value="1"/>
</dbReference>
<evidence type="ECO:0000256" key="6">
    <source>
        <dbReference type="SAM" id="MobiDB-lite"/>
    </source>
</evidence>
<comment type="caution">
    <text evidence="9">The sequence shown here is derived from an EMBL/GenBank/DDBJ whole genome shotgun (WGS) entry which is preliminary data.</text>
</comment>
<dbReference type="Pfam" id="PF12327">
    <property type="entry name" value="FtsZ_C"/>
    <property type="match status" value="1"/>
</dbReference>
<dbReference type="GO" id="GO:0043093">
    <property type="term" value="P:FtsZ-dependent cytokinesis"/>
    <property type="evidence" value="ECO:0007669"/>
    <property type="project" value="UniProtKB-UniRule"/>
</dbReference>
<feature type="domain" description="Tubulin/FtsZ 2-layer sandwich" evidence="8">
    <location>
        <begin position="236"/>
        <end position="353"/>
    </location>
</feature>
<name>A0A1G2HTM1_9BACT</name>
<dbReference type="GO" id="GO:0000917">
    <property type="term" value="P:division septum assembly"/>
    <property type="evidence" value="ECO:0007669"/>
    <property type="project" value="UniProtKB-KW"/>
</dbReference>
<feature type="compositionally biased region" description="Basic residues" evidence="6">
    <location>
        <begin position="360"/>
        <end position="372"/>
    </location>
</feature>
<feature type="binding site" evidence="4">
    <location>
        <position position="172"/>
    </location>
    <ligand>
        <name>GTP</name>
        <dbReference type="ChEBI" id="CHEBI:37565"/>
    </ligand>
</feature>
<comment type="function">
    <text evidence="4">Essential cell division protein that forms a contractile ring structure (Z ring) at the future cell division site. The regulation of the ring assembly controls the timing and the location of cell division. One of the functions of the FtsZ ring is to recruit other cell division proteins to the septum to produce a new cell wall between the dividing cells. Binds GTP and shows GTPase activity.</text>
</comment>
<feature type="domain" description="Tubulin/FtsZ GTPase" evidence="7">
    <location>
        <begin position="43"/>
        <end position="234"/>
    </location>
</feature>
<evidence type="ECO:0000256" key="5">
    <source>
        <dbReference type="SAM" id="Coils"/>
    </source>
</evidence>
<protein>
    <recommendedName>
        <fullName evidence="4">Cell division protein FtsZ</fullName>
    </recommendedName>
</protein>
<dbReference type="PANTHER" id="PTHR30314:SF3">
    <property type="entry name" value="MITOCHONDRIAL DIVISION PROTEIN FSZA"/>
    <property type="match status" value="1"/>
</dbReference>
<keyword evidence="4" id="KW-0717">Septation</keyword>
<dbReference type="InterPro" id="IPR036525">
    <property type="entry name" value="Tubulin/FtsZ_GTPase_sf"/>
</dbReference>
<sequence length="472" mass="51637">MKSKKVKKSKKVRKTPKLRKKVLIKKKITKVKEFSSQEFFKAKIRVIGIGGGGGSIVSEIGRSLGKASFVIADTDVRAFKKRGGIKQFLFGQEMTHGLGTGLNIDLAKAAAESEKEKITKLFEGQDIVIFIACLGGGLGSGASQVFAKIAKDFGGISFGIFTLPFKFEGKNKLAIAQKALRELRASLNVSITIPNERIFKVIEANTAITDAFSMVNKSLIESLESLIDLIYSPGVINIDFADLKAILQGTGNLAFLNTVEASGKDRAEKIVEAVLSNPLYQNNNFTVQKVLFNIASSGNVSMFEVDKISRAIGAHHEGAKTIFGISKEASLKQKIKTTLLMTGPSAGAPAPQKPAEINAKPRRKQTKKKTKKVAAKVVKKALKKLKKKKIIPKKQEKTRAVEGQMVPVFAPSLVPESAAKLVAIEELEKKAIRRNALEIKEAEALEEQKKSQQEKEWEIPAFLRKIKINKVK</sequence>
<comment type="similarity">
    <text evidence="1 4">Belongs to the FtsZ family.</text>
</comment>
<dbReference type="Proteomes" id="UP000178774">
    <property type="component" value="Unassembled WGS sequence"/>
</dbReference>
<feature type="binding site" evidence="4">
    <location>
        <position position="168"/>
    </location>
    <ligand>
        <name>GTP</name>
        <dbReference type="ChEBI" id="CHEBI:37565"/>
    </ligand>
</feature>
<dbReference type="GO" id="GO:0032153">
    <property type="term" value="C:cell division site"/>
    <property type="evidence" value="ECO:0007669"/>
    <property type="project" value="UniProtKB-UniRule"/>
</dbReference>
<dbReference type="SMART" id="SM00864">
    <property type="entry name" value="Tubulin"/>
    <property type="match status" value="1"/>
</dbReference>
<feature type="coiled-coil region" evidence="5">
    <location>
        <begin position="428"/>
        <end position="455"/>
    </location>
</feature>
<evidence type="ECO:0000256" key="4">
    <source>
        <dbReference type="HAMAP-Rule" id="MF_00909"/>
    </source>
</evidence>
<feature type="binding site" evidence="4">
    <location>
        <position position="216"/>
    </location>
    <ligand>
        <name>GTP</name>
        <dbReference type="ChEBI" id="CHEBI:37565"/>
    </ligand>
</feature>
<reference evidence="9 10" key="1">
    <citation type="journal article" date="2016" name="Nat. Commun.">
        <title>Thousands of microbial genomes shed light on interconnected biogeochemical processes in an aquifer system.</title>
        <authorList>
            <person name="Anantharaman K."/>
            <person name="Brown C.T."/>
            <person name="Hug L.A."/>
            <person name="Sharon I."/>
            <person name="Castelle C.J."/>
            <person name="Probst A.J."/>
            <person name="Thomas B.C."/>
            <person name="Singh A."/>
            <person name="Wilkins M.J."/>
            <person name="Karaoz U."/>
            <person name="Brodie E.L."/>
            <person name="Williams K.H."/>
            <person name="Hubbard S.S."/>
            <person name="Banfield J.F."/>
        </authorList>
    </citation>
    <scope>NUCLEOTIDE SEQUENCE [LARGE SCALE GENOMIC DNA]</scope>
</reference>
<evidence type="ECO:0000256" key="3">
    <source>
        <dbReference type="ARBA" id="ARBA00023134"/>
    </source>
</evidence>
<evidence type="ECO:0000259" key="7">
    <source>
        <dbReference type="SMART" id="SM00864"/>
    </source>
</evidence>
<dbReference type="PANTHER" id="PTHR30314">
    <property type="entry name" value="CELL DIVISION PROTEIN FTSZ-RELATED"/>
    <property type="match status" value="1"/>
</dbReference>
<keyword evidence="4" id="KW-0963">Cytoplasm</keyword>
<dbReference type="AlphaFoldDB" id="A0A1G2HTM1"/>
<dbReference type="InterPro" id="IPR018316">
    <property type="entry name" value="Tubulin/FtsZ_2-layer-sand-dom"/>
</dbReference>
<keyword evidence="5" id="KW-0175">Coiled coil</keyword>
<dbReference type="InterPro" id="IPR008280">
    <property type="entry name" value="Tub_FtsZ_C"/>
</dbReference>
<comment type="subcellular location">
    <subcellularLocation>
        <location evidence="4">Cytoplasm</location>
    </subcellularLocation>
    <text evidence="4">Assembles at midcell at the inner surface of the cytoplasmic membrane.</text>
</comment>
<dbReference type="InterPro" id="IPR024757">
    <property type="entry name" value="FtsZ_C"/>
</dbReference>
<dbReference type="EMBL" id="MHOP01000013">
    <property type="protein sequence ID" value="OGZ65805.1"/>
    <property type="molecule type" value="Genomic_DNA"/>
</dbReference>
<keyword evidence="4" id="KW-0131">Cell cycle</keyword>
<dbReference type="GO" id="GO:0003924">
    <property type="term" value="F:GTPase activity"/>
    <property type="evidence" value="ECO:0007669"/>
    <property type="project" value="UniProtKB-UniRule"/>
</dbReference>
<gene>
    <name evidence="4" type="primary">ftsZ</name>
    <name evidence="9" type="ORF">A2822_00930</name>
</gene>
<dbReference type="GO" id="GO:0005525">
    <property type="term" value="F:GTP binding"/>
    <property type="evidence" value="ECO:0007669"/>
    <property type="project" value="UniProtKB-UniRule"/>
</dbReference>
<evidence type="ECO:0000313" key="9">
    <source>
        <dbReference type="EMBL" id="OGZ65805.1"/>
    </source>
</evidence>
<dbReference type="SUPFAM" id="SSF52490">
    <property type="entry name" value="Tubulin nucleotide-binding domain-like"/>
    <property type="match status" value="1"/>
</dbReference>
<organism evidence="9 10">
    <name type="scientific">Candidatus Staskawiczbacteria bacterium RIFCSPHIGHO2_01_FULL_41_41</name>
    <dbReference type="NCBI Taxonomy" id="1802203"/>
    <lineage>
        <taxon>Bacteria</taxon>
        <taxon>Candidatus Staskawicziibacteriota</taxon>
    </lineage>
</organism>
<accession>A0A1G2HTM1</accession>
<dbReference type="GO" id="GO:0051258">
    <property type="term" value="P:protein polymerization"/>
    <property type="evidence" value="ECO:0007669"/>
    <property type="project" value="UniProtKB-UniRule"/>
</dbReference>
<evidence type="ECO:0000256" key="1">
    <source>
        <dbReference type="ARBA" id="ARBA00009690"/>
    </source>
</evidence>
<dbReference type="CDD" id="cd02201">
    <property type="entry name" value="FtsZ_type1"/>
    <property type="match status" value="1"/>
</dbReference>
<evidence type="ECO:0000313" key="10">
    <source>
        <dbReference type="Proteomes" id="UP000178774"/>
    </source>
</evidence>
<dbReference type="SMART" id="SM00865">
    <property type="entry name" value="Tubulin_C"/>
    <property type="match status" value="1"/>
</dbReference>
<dbReference type="PRINTS" id="PR00423">
    <property type="entry name" value="CELLDVISFTSZ"/>
</dbReference>
<dbReference type="GO" id="GO:0005737">
    <property type="term" value="C:cytoplasm"/>
    <property type="evidence" value="ECO:0007669"/>
    <property type="project" value="UniProtKB-SubCell"/>
</dbReference>
<keyword evidence="2 4" id="KW-0547">Nucleotide-binding</keyword>
<dbReference type="HAMAP" id="MF_00909">
    <property type="entry name" value="FtsZ"/>
    <property type="match status" value="1"/>
</dbReference>
<dbReference type="InterPro" id="IPR045061">
    <property type="entry name" value="FtsZ/CetZ"/>
</dbReference>
<comment type="caution">
    <text evidence="4">Lacks conserved residue(s) required for the propagation of feature annotation.</text>
</comment>
<proteinExistence type="inferred from homology"/>
<keyword evidence="4" id="KW-0132">Cell division</keyword>
<evidence type="ECO:0000259" key="8">
    <source>
        <dbReference type="SMART" id="SM00865"/>
    </source>
</evidence>
<dbReference type="InterPro" id="IPR003008">
    <property type="entry name" value="Tubulin_FtsZ_GTPase"/>
</dbReference>
<dbReference type="InterPro" id="IPR000158">
    <property type="entry name" value="Cell_div_FtsZ"/>
</dbReference>
<evidence type="ECO:0000256" key="2">
    <source>
        <dbReference type="ARBA" id="ARBA00022741"/>
    </source>
</evidence>
<dbReference type="Gene3D" id="3.40.50.1440">
    <property type="entry name" value="Tubulin/FtsZ, GTPase domain"/>
    <property type="match status" value="1"/>
</dbReference>
<comment type="subunit">
    <text evidence="4">Homodimer. Polymerizes to form a dynamic ring structure in a strictly GTP-dependent manner. Interacts directly with several other division proteins.</text>
</comment>
<feature type="region of interest" description="Disordered" evidence="6">
    <location>
        <begin position="343"/>
        <end position="372"/>
    </location>
</feature>
<keyword evidence="3 4" id="KW-0342">GTP-binding</keyword>